<reference evidence="1 2" key="2">
    <citation type="journal article" date="2019" name="G3 (Bethesda)">
        <title>Hybrid Assembly of the Genome of the Entomopathogenic Nematode Steinernema carpocapsae Identifies the X-Chromosome.</title>
        <authorList>
            <person name="Serra L."/>
            <person name="Macchietto M."/>
            <person name="Macias-Munoz A."/>
            <person name="McGill C.J."/>
            <person name="Rodriguez I.M."/>
            <person name="Rodriguez B."/>
            <person name="Murad R."/>
            <person name="Mortazavi A."/>
        </authorList>
    </citation>
    <scope>NUCLEOTIDE SEQUENCE [LARGE SCALE GENOMIC DNA]</scope>
    <source>
        <strain evidence="1 2">ALL</strain>
    </source>
</reference>
<evidence type="ECO:0000313" key="1">
    <source>
        <dbReference type="EMBL" id="TKR75904.1"/>
    </source>
</evidence>
<dbReference type="Proteomes" id="UP000298663">
    <property type="component" value="Unassembled WGS sequence"/>
</dbReference>
<evidence type="ECO:0000313" key="2">
    <source>
        <dbReference type="Proteomes" id="UP000298663"/>
    </source>
</evidence>
<keyword evidence="2" id="KW-1185">Reference proteome</keyword>
<gene>
    <name evidence="1" type="ORF">L596_017130</name>
</gene>
<comment type="caution">
    <text evidence="1">The sequence shown here is derived from an EMBL/GenBank/DDBJ whole genome shotgun (WGS) entry which is preliminary data.</text>
</comment>
<organism evidence="1 2">
    <name type="scientific">Steinernema carpocapsae</name>
    <name type="common">Entomopathogenic nematode</name>
    <dbReference type="NCBI Taxonomy" id="34508"/>
    <lineage>
        <taxon>Eukaryota</taxon>
        <taxon>Metazoa</taxon>
        <taxon>Ecdysozoa</taxon>
        <taxon>Nematoda</taxon>
        <taxon>Chromadorea</taxon>
        <taxon>Rhabditida</taxon>
        <taxon>Tylenchina</taxon>
        <taxon>Panagrolaimomorpha</taxon>
        <taxon>Strongyloidoidea</taxon>
        <taxon>Steinernematidae</taxon>
        <taxon>Steinernema</taxon>
    </lineage>
</organism>
<reference evidence="1 2" key="1">
    <citation type="journal article" date="2015" name="Genome Biol.">
        <title>Comparative genomics of Steinernema reveals deeply conserved gene regulatory networks.</title>
        <authorList>
            <person name="Dillman A.R."/>
            <person name="Macchietto M."/>
            <person name="Porter C.F."/>
            <person name="Rogers A."/>
            <person name="Williams B."/>
            <person name="Antoshechkin I."/>
            <person name="Lee M.M."/>
            <person name="Goodwin Z."/>
            <person name="Lu X."/>
            <person name="Lewis E.E."/>
            <person name="Goodrich-Blair H."/>
            <person name="Stock S.P."/>
            <person name="Adams B.J."/>
            <person name="Sternberg P.W."/>
            <person name="Mortazavi A."/>
        </authorList>
    </citation>
    <scope>NUCLEOTIDE SEQUENCE [LARGE SCALE GENOMIC DNA]</scope>
    <source>
        <strain evidence="1 2">ALL</strain>
    </source>
</reference>
<protein>
    <submittedName>
        <fullName evidence="1">Uncharacterized protein</fullName>
    </submittedName>
</protein>
<accession>A0A4U5N134</accession>
<dbReference type="EMBL" id="AZBU02000005">
    <property type="protein sequence ID" value="TKR75904.1"/>
    <property type="molecule type" value="Genomic_DNA"/>
</dbReference>
<proteinExistence type="predicted"/>
<name>A0A4U5N134_STECR</name>
<dbReference type="AlphaFoldDB" id="A0A4U5N134"/>
<sequence length="70" mass="8228">MLKRLEKRIRPWEDDLIPHEARKQERDVIIASYPRPVKMAVSARETPENVINFPKQSNRAIIERKADYGG</sequence>